<dbReference type="InterPro" id="IPR020915">
    <property type="entry name" value="UPF0311"/>
</dbReference>
<dbReference type="AlphaFoldDB" id="A0A7I8DLJ5"/>
<dbReference type="RefSeq" id="WP_185258286.1">
    <property type="nucleotide sequence ID" value="NZ_AP023368.1"/>
</dbReference>
<dbReference type="KEGG" id="acht:bsdcttw_09560"/>
<organism evidence="1 2">
    <name type="scientific">Anaerocolumna chitinilytica</name>
    <dbReference type="NCBI Taxonomy" id="1727145"/>
    <lineage>
        <taxon>Bacteria</taxon>
        <taxon>Bacillati</taxon>
        <taxon>Bacillota</taxon>
        <taxon>Clostridia</taxon>
        <taxon>Lachnospirales</taxon>
        <taxon>Lachnospiraceae</taxon>
        <taxon>Anaerocolumna</taxon>
    </lineage>
</organism>
<name>A0A7I8DLJ5_9FIRM</name>
<evidence type="ECO:0000313" key="2">
    <source>
        <dbReference type="Proteomes" id="UP000515703"/>
    </source>
</evidence>
<dbReference type="Gene3D" id="2.40.160.20">
    <property type="match status" value="1"/>
</dbReference>
<dbReference type="EMBL" id="AP023368">
    <property type="protein sequence ID" value="BCJ97915.1"/>
    <property type="molecule type" value="Genomic_DNA"/>
</dbReference>
<evidence type="ECO:0000313" key="1">
    <source>
        <dbReference type="EMBL" id="BCJ97915.1"/>
    </source>
</evidence>
<accession>A0A7I8DLJ5</accession>
<gene>
    <name evidence="1" type="ORF">bsdcttw_09560</name>
</gene>
<dbReference type="PANTHER" id="PTHR37315:SF1">
    <property type="entry name" value="UPF0311 PROTEIN BLR7842"/>
    <property type="match status" value="1"/>
</dbReference>
<protein>
    <recommendedName>
        <fullName evidence="3">DUF3237 domain-containing protein</fullName>
    </recommendedName>
</protein>
<proteinExistence type="predicted"/>
<dbReference type="PANTHER" id="PTHR37315">
    <property type="entry name" value="UPF0311 PROTEIN BLR7842"/>
    <property type="match status" value="1"/>
</dbReference>
<sequence>MVQLEAEEILHIQVECSEPLPVKDGLDGYLRVIPITGGTVSGKITGEVISGGADWNTEKAGQCSHAFAKYLLRTDDGEYIAIENEGIIAHGSDSFIKTSPRFTADKNGKYAWLNQGVYAGSLQPGEGKISVVIRIYRLL</sequence>
<dbReference type="Pfam" id="PF11578">
    <property type="entry name" value="DUF3237"/>
    <property type="match status" value="1"/>
</dbReference>
<keyword evidence="2" id="KW-1185">Reference proteome</keyword>
<evidence type="ECO:0008006" key="3">
    <source>
        <dbReference type="Google" id="ProtNLM"/>
    </source>
</evidence>
<reference evidence="1 2" key="2">
    <citation type="submission" date="2020-08" db="EMBL/GenBank/DDBJ databases">
        <authorList>
            <person name="Ueki A."/>
            <person name="Tonouchi A."/>
        </authorList>
    </citation>
    <scope>NUCLEOTIDE SEQUENCE [LARGE SCALE GENOMIC DNA]</scope>
    <source>
        <strain evidence="1 2">CTTW</strain>
    </source>
</reference>
<dbReference type="Proteomes" id="UP000515703">
    <property type="component" value="Chromosome"/>
</dbReference>
<reference evidence="1 2" key="1">
    <citation type="submission" date="2020-08" db="EMBL/GenBank/DDBJ databases">
        <title>Draft genome sequencing of an Anaerocolumna strain isolated from anoxic soil subjected to BSD treatment.</title>
        <authorList>
            <person name="Uek A."/>
            <person name="Tonouchi A."/>
        </authorList>
    </citation>
    <scope>NUCLEOTIDE SEQUENCE [LARGE SCALE GENOMIC DNA]</scope>
    <source>
        <strain evidence="1 2">CTTW</strain>
    </source>
</reference>